<accession>A0A8J8CDT5</accession>
<dbReference type="EMBL" id="JAHEAC010000119">
    <property type="protein sequence ID" value="MBX8644904.1"/>
    <property type="molecule type" value="Genomic_DNA"/>
</dbReference>
<dbReference type="SUPFAM" id="SSF56349">
    <property type="entry name" value="DNA breaking-rejoining enzymes"/>
    <property type="match status" value="1"/>
</dbReference>
<evidence type="ECO:0000313" key="3">
    <source>
        <dbReference type="EMBL" id="MBX8644904.1"/>
    </source>
</evidence>
<dbReference type="Gene3D" id="1.10.443.10">
    <property type="entry name" value="Intergrase catalytic core"/>
    <property type="match status" value="1"/>
</dbReference>
<evidence type="ECO:0000313" key="4">
    <source>
        <dbReference type="Proteomes" id="UP000750197"/>
    </source>
</evidence>
<dbReference type="InterPro" id="IPR013762">
    <property type="entry name" value="Integrase-like_cat_sf"/>
</dbReference>
<evidence type="ECO:0000256" key="1">
    <source>
        <dbReference type="ARBA" id="ARBA00023172"/>
    </source>
</evidence>
<dbReference type="InterPro" id="IPR002104">
    <property type="entry name" value="Integrase_catalytic"/>
</dbReference>
<feature type="domain" description="Tyr recombinase" evidence="2">
    <location>
        <begin position="1"/>
        <end position="58"/>
    </location>
</feature>
<dbReference type="GO" id="GO:0003677">
    <property type="term" value="F:DNA binding"/>
    <property type="evidence" value="ECO:0007669"/>
    <property type="project" value="InterPro"/>
</dbReference>
<dbReference type="PROSITE" id="PS51898">
    <property type="entry name" value="TYR_RECOMBINASE"/>
    <property type="match status" value="1"/>
</dbReference>
<keyword evidence="1" id="KW-0233">DNA recombination</keyword>
<dbReference type="AlphaFoldDB" id="A0A8J8CDT5"/>
<dbReference type="GO" id="GO:0015074">
    <property type="term" value="P:DNA integration"/>
    <property type="evidence" value="ECO:0007669"/>
    <property type="project" value="InterPro"/>
</dbReference>
<sequence>DCGIGKMHPHALRHWCATRLIKNRVSLRAVQIHLGHATISTTERYTHLSGEDVAREIEASFNSYSNTSRRKLDF</sequence>
<evidence type="ECO:0000259" key="2">
    <source>
        <dbReference type="PROSITE" id="PS51898"/>
    </source>
</evidence>
<reference evidence="3" key="1">
    <citation type="submission" date="2021-05" db="EMBL/GenBank/DDBJ databases">
        <title>Genomic insights into ecological role and evolution of a novel Thermoplasmata order Candidatus Sysuiplasmatales.</title>
        <authorList>
            <person name="Yuan Y."/>
        </authorList>
    </citation>
    <scope>NUCLEOTIDE SEQUENCE</scope>
    <source>
        <strain evidence="3">TUT19-bin139</strain>
    </source>
</reference>
<dbReference type="Pfam" id="PF00589">
    <property type="entry name" value="Phage_integrase"/>
    <property type="match status" value="1"/>
</dbReference>
<comment type="caution">
    <text evidence="3">The sequence shown here is derived from an EMBL/GenBank/DDBJ whole genome shotgun (WGS) entry which is preliminary data.</text>
</comment>
<protein>
    <submittedName>
        <fullName evidence="3">Tyrosine-type recombinase/integrase</fullName>
    </submittedName>
</protein>
<organism evidence="3 4">
    <name type="scientific">Candidatus Sysuiplasma superficiale</name>
    <dbReference type="NCBI Taxonomy" id="2823368"/>
    <lineage>
        <taxon>Archaea</taxon>
        <taxon>Methanobacteriati</taxon>
        <taxon>Thermoplasmatota</taxon>
        <taxon>Thermoplasmata</taxon>
        <taxon>Candidatus Sysuiplasmatales</taxon>
        <taxon>Candidatus Sysuiplasmataceae</taxon>
        <taxon>Candidatus Sysuiplasma</taxon>
    </lineage>
</organism>
<dbReference type="GO" id="GO:0006310">
    <property type="term" value="P:DNA recombination"/>
    <property type="evidence" value="ECO:0007669"/>
    <property type="project" value="UniProtKB-KW"/>
</dbReference>
<dbReference type="InterPro" id="IPR011010">
    <property type="entry name" value="DNA_brk_join_enz"/>
</dbReference>
<feature type="non-terminal residue" evidence="3">
    <location>
        <position position="1"/>
    </location>
</feature>
<name>A0A8J8CDT5_9ARCH</name>
<proteinExistence type="predicted"/>
<dbReference type="Proteomes" id="UP000750197">
    <property type="component" value="Unassembled WGS sequence"/>
</dbReference>
<gene>
    <name evidence="3" type="ORF">KIY12_09340</name>
</gene>